<dbReference type="Pfam" id="PF00583">
    <property type="entry name" value="Acetyltransf_1"/>
    <property type="match status" value="1"/>
</dbReference>
<evidence type="ECO:0000256" key="1">
    <source>
        <dbReference type="ARBA" id="ARBA00022679"/>
    </source>
</evidence>
<dbReference type="OrthoDB" id="758560at2"/>
<accession>A0A434A0W6</accession>
<keyword evidence="5" id="KW-1185">Reference proteome</keyword>
<keyword evidence="1 4" id="KW-0808">Transferase</keyword>
<dbReference type="PANTHER" id="PTHR43420">
    <property type="entry name" value="ACETYLTRANSFERASE"/>
    <property type="match status" value="1"/>
</dbReference>
<dbReference type="PROSITE" id="PS51186">
    <property type="entry name" value="GNAT"/>
    <property type="match status" value="1"/>
</dbReference>
<evidence type="ECO:0000259" key="3">
    <source>
        <dbReference type="PROSITE" id="PS51186"/>
    </source>
</evidence>
<keyword evidence="2" id="KW-0012">Acyltransferase</keyword>
<dbReference type="InterPro" id="IPR000182">
    <property type="entry name" value="GNAT_dom"/>
</dbReference>
<dbReference type="Gene3D" id="3.40.630.30">
    <property type="match status" value="1"/>
</dbReference>
<evidence type="ECO:0000313" key="4">
    <source>
        <dbReference type="EMBL" id="RUT68013.1"/>
    </source>
</evidence>
<dbReference type="AlphaFoldDB" id="A0A434A0W6"/>
<dbReference type="EMBL" id="QWDM01000021">
    <property type="protein sequence ID" value="RUT68013.1"/>
    <property type="molecule type" value="Genomic_DNA"/>
</dbReference>
<dbReference type="PANTHER" id="PTHR43420:SF44">
    <property type="entry name" value="ACETYLTRANSFERASE YPEA"/>
    <property type="match status" value="1"/>
</dbReference>
<feature type="domain" description="N-acetyltransferase" evidence="3">
    <location>
        <begin position="1"/>
        <end position="168"/>
    </location>
</feature>
<evidence type="ECO:0000256" key="2">
    <source>
        <dbReference type="ARBA" id="ARBA00023315"/>
    </source>
</evidence>
<proteinExistence type="predicted"/>
<dbReference type="CDD" id="cd04301">
    <property type="entry name" value="NAT_SF"/>
    <property type="match status" value="1"/>
</dbReference>
<dbReference type="SUPFAM" id="SSF55729">
    <property type="entry name" value="Acyl-CoA N-acyltransferases (Nat)"/>
    <property type="match status" value="1"/>
</dbReference>
<dbReference type="Proteomes" id="UP000288102">
    <property type="component" value="Unassembled WGS sequence"/>
</dbReference>
<gene>
    <name evidence="4" type="ORF">D0817_22960</name>
</gene>
<evidence type="ECO:0000313" key="5">
    <source>
        <dbReference type="Proteomes" id="UP000288102"/>
    </source>
</evidence>
<protein>
    <submittedName>
        <fullName evidence="4">GNAT family N-acetyltransferase</fullName>
    </submittedName>
</protein>
<dbReference type="InterPro" id="IPR050680">
    <property type="entry name" value="YpeA/RimI_acetyltransf"/>
</dbReference>
<dbReference type="RefSeq" id="WP_127340627.1">
    <property type="nucleotide sequence ID" value="NZ_QWDM01000021.1"/>
</dbReference>
<organism evidence="4 5">
    <name type="scientific">Flavobacterium cupreum</name>
    <dbReference type="NCBI Taxonomy" id="2133766"/>
    <lineage>
        <taxon>Bacteria</taxon>
        <taxon>Pseudomonadati</taxon>
        <taxon>Bacteroidota</taxon>
        <taxon>Flavobacteriia</taxon>
        <taxon>Flavobacteriales</taxon>
        <taxon>Flavobacteriaceae</taxon>
        <taxon>Flavobacterium</taxon>
    </lineage>
</organism>
<dbReference type="InterPro" id="IPR016181">
    <property type="entry name" value="Acyl_CoA_acyltransferase"/>
</dbReference>
<sequence length="168" mass="19760">MEFFNTTNQDIDAVFDIYQKATAYQKTVNTKSWRGFEKALIEKEIEENRHFIIREEGEIACTFVLTFNDLIIWKEAAADPAVYLHRIATNPKFRGQSYVKKIVEWVKAYAKENGKEYIRLDTHSGNERINQYYTSCGFEYKGISTIEWTAELPEHYKEGSFSLFEIKL</sequence>
<reference evidence="5" key="1">
    <citation type="journal article" date="2019" name="Syst. Appl. Microbiol.">
        <title>Flavobacterium circumlabens sp. nov. and Flavobacterium cupreum sp. nov., two psychrotrophic species isolated from Antarctic environmental samples.</title>
        <authorList>
            <person name="Kralova S."/>
            <person name="Busse H.-J."/>
            <person name="Svec P."/>
            <person name="Maslanova I."/>
            <person name="Stankova E."/>
            <person name="Bartak M."/>
            <person name="Sedlacek I."/>
        </authorList>
    </citation>
    <scope>NUCLEOTIDE SEQUENCE [LARGE SCALE GENOMIC DNA]</scope>
    <source>
        <strain evidence="5">CCM 8825</strain>
    </source>
</reference>
<comment type="caution">
    <text evidence="4">The sequence shown here is derived from an EMBL/GenBank/DDBJ whole genome shotgun (WGS) entry which is preliminary data.</text>
</comment>
<name>A0A434A0W6_9FLAO</name>
<dbReference type="GO" id="GO:0016747">
    <property type="term" value="F:acyltransferase activity, transferring groups other than amino-acyl groups"/>
    <property type="evidence" value="ECO:0007669"/>
    <property type="project" value="InterPro"/>
</dbReference>